<reference evidence="1 2" key="1">
    <citation type="submission" date="2016-10" db="EMBL/GenBank/DDBJ databases">
        <authorList>
            <person name="de Groot N.N."/>
        </authorList>
    </citation>
    <scope>NUCLEOTIDE SEQUENCE [LARGE SCALE GENOMIC DNA]</scope>
    <source>
        <strain evidence="1 2">CGMCC 1.12333</strain>
    </source>
</reference>
<dbReference type="RefSeq" id="WP_093026597.1">
    <property type="nucleotide sequence ID" value="NZ_FPBK01000024.1"/>
</dbReference>
<evidence type="ECO:0000313" key="2">
    <source>
        <dbReference type="Proteomes" id="UP000199138"/>
    </source>
</evidence>
<gene>
    <name evidence="1" type="ORF">SAMN05216480_1242</name>
</gene>
<evidence type="ECO:0000313" key="1">
    <source>
        <dbReference type="EMBL" id="SFU77557.1"/>
    </source>
</evidence>
<dbReference type="EMBL" id="FPBK01000024">
    <property type="protein sequence ID" value="SFU77557.1"/>
    <property type="molecule type" value="Genomic_DNA"/>
</dbReference>
<keyword evidence="2" id="KW-1185">Reference proteome</keyword>
<name>A0A1I7IX62_9FLAO</name>
<proteinExistence type="predicted"/>
<organism evidence="1 2">
    <name type="scientific">Pustulibacterium marinum</name>
    <dbReference type="NCBI Taxonomy" id="1224947"/>
    <lineage>
        <taxon>Bacteria</taxon>
        <taxon>Pseudomonadati</taxon>
        <taxon>Bacteroidota</taxon>
        <taxon>Flavobacteriia</taxon>
        <taxon>Flavobacteriales</taxon>
        <taxon>Flavobacteriaceae</taxon>
        <taxon>Pustulibacterium</taxon>
    </lineage>
</organism>
<dbReference type="OrthoDB" id="1144350at2"/>
<protein>
    <submittedName>
        <fullName evidence="1">Uncharacterized protein</fullName>
    </submittedName>
</protein>
<sequence length="162" mass="19167">MQYCVYLSSYNELYAIYEMTETEIKTVIELEKWLKENCYPMNNYSINGNAIYEGFGLENNGGLFQWFYTERGDKQTLEYFATEKEAVEYAFKKIKSDEHANRNYIGMYKSDQEVEQILSELKKRGIEYWTDKIPNGGMNEWRTRIFVIGCGIKNAKDLVKNE</sequence>
<accession>A0A1I7IX62</accession>
<dbReference type="AlphaFoldDB" id="A0A1I7IX62"/>
<dbReference type="Proteomes" id="UP000199138">
    <property type="component" value="Unassembled WGS sequence"/>
</dbReference>